<gene>
    <name evidence="3" type="ORF">PTTT1_LOCUS49954</name>
</gene>
<name>A0A8J9TDZ1_PHATR</name>
<dbReference type="CDD" id="cd24138">
    <property type="entry name" value="TtcA-like"/>
    <property type="match status" value="1"/>
</dbReference>
<accession>A0A8J9TDZ1</accession>
<dbReference type="GO" id="GO:0016740">
    <property type="term" value="F:transferase activity"/>
    <property type="evidence" value="ECO:0007669"/>
    <property type="project" value="UniProtKB-KW"/>
</dbReference>
<dbReference type="Gene3D" id="3.40.50.620">
    <property type="entry name" value="HUPs"/>
    <property type="match status" value="1"/>
</dbReference>
<dbReference type="SUPFAM" id="SSF52402">
    <property type="entry name" value="Adenine nucleotide alpha hydrolases-like"/>
    <property type="match status" value="1"/>
</dbReference>
<dbReference type="Pfam" id="PF01171">
    <property type="entry name" value="ATP_bind_3"/>
    <property type="match status" value="1"/>
</dbReference>
<organism evidence="3">
    <name type="scientific">Phaeodactylum tricornutum</name>
    <name type="common">Diatom</name>
    <dbReference type="NCBI Taxonomy" id="2850"/>
    <lineage>
        <taxon>Eukaryota</taxon>
        <taxon>Sar</taxon>
        <taxon>Stramenopiles</taxon>
        <taxon>Ochrophyta</taxon>
        <taxon>Bacillariophyta</taxon>
        <taxon>Bacillariophyceae</taxon>
        <taxon>Bacillariophycidae</taxon>
        <taxon>Naviculales</taxon>
        <taxon>Phaeodactylaceae</taxon>
        <taxon>Phaeodactylum</taxon>
    </lineage>
</organism>
<feature type="domain" description="tRNA(Ile)-lysidine/2-thiocytidine synthase N-terminal" evidence="2">
    <location>
        <begin position="28"/>
        <end position="190"/>
    </location>
</feature>
<dbReference type="AlphaFoldDB" id="A0A8J9TDZ1"/>
<evidence type="ECO:0000256" key="1">
    <source>
        <dbReference type="ARBA" id="ARBA00022679"/>
    </source>
</evidence>
<dbReference type="PANTHER" id="PTHR43686">
    <property type="entry name" value="SULFURTRANSFERASE-RELATED"/>
    <property type="match status" value="1"/>
</dbReference>
<evidence type="ECO:0000313" key="3">
    <source>
        <dbReference type="EMBL" id="CAG9292939.1"/>
    </source>
</evidence>
<dbReference type="InterPro" id="IPR035107">
    <property type="entry name" value="tRNA_thiolation_TtcA_Ctu1"/>
</dbReference>
<feature type="non-terminal residue" evidence="3">
    <location>
        <position position="1"/>
    </location>
</feature>
<protein>
    <recommendedName>
        <fullName evidence="2">tRNA(Ile)-lysidine/2-thiocytidine synthase N-terminal domain-containing protein</fullName>
    </recommendedName>
</protein>
<evidence type="ECO:0000259" key="2">
    <source>
        <dbReference type="Pfam" id="PF01171"/>
    </source>
</evidence>
<dbReference type="PIRSF" id="PIRSF004976">
    <property type="entry name" value="ATPase_YdaO"/>
    <property type="match status" value="1"/>
</dbReference>
<dbReference type="InterPro" id="IPR014729">
    <property type="entry name" value="Rossmann-like_a/b/a_fold"/>
</dbReference>
<sequence>LYKLKGKLLKQIRQTCLQYNMLEEGDHIMICVSGGKDSATLLSLVKQLQRQLPIQFNVTAVHVDQKQPGYNGASLIAWLEEMMIPYLVVTEDTYSVVVDKTEPGKSFCTVCSRLRRGILYSTALTLGCNKIMLGHHADDCLETLLLNMIHTGQTKAMPARYTSQRGSLAVMRPLIQSMETDIAEYAHLSNFPILPCNLCSNQANLQRPQVKLLLETIQASLNPNAKRNMLNAVGDVRPSHLLDQSLREMCGM</sequence>
<reference evidence="3" key="1">
    <citation type="submission" date="2022-02" db="EMBL/GenBank/DDBJ databases">
        <authorList>
            <person name="Giguere J D."/>
        </authorList>
    </citation>
    <scope>NUCLEOTIDE SEQUENCE</scope>
    <source>
        <strain evidence="3">CCAP 1055/1</strain>
    </source>
</reference>
<proteinExistence type="predicted"/>
<feature type="non-terminal residue" evidence="3">
    <location>
        <position position="252"/>
    </location>
</feature>
<dbReference type="InterPro" id="IPR011063">
    <property type="entry name" value="TilS/TtcA_N"/>
</dbReference>
<dbReference type="PANTHER" id="PTHR43686:SF1">
    <property type="entry name" value="AMINOTRAN_5 DOMAIN-CONTAINING PROTEIN"/>
    <property type="match status" value="1"/>
</dbReference>
<dbReference type="GO" id="GO:0008033">
    <property type="term" value="P:tRNA processing"/>
    <property type="evidence" value="ECO:0007669"/>
    <property type="project" value="InterPro"/>
</dbReference>
<dbReference type="EMBL" id="OU594948">
    <property type="protein sequence ID" value="CAG9292939.1"/>
    <property type="molecule type" value="Genomic_DNA"/>
</dbReference>
<dbReference type="Proteomes" id="UP000836788">
    <property type="component" value="Chromosome 7"/>
</dbReference>
<keyword evidence="1" id="KW-0808">Transferase</keyword>
<dbReference type="NCBIfam" id="NF007972">
    <property type="entry name" value="PRK10696.1"/>
    <property type="match status" value="1"/>
</dbReference>